<dbReference type="STRING" id="1173111.SAMN05444955_101204"/>
<dbReference type="Pfam" id="PF03780">
    <property type="entry name" value="Asp23"/>
    <property type="match status" value="1"/>
</dbReference>
<sequence>MTDQNGGTIRIADDVVAVIAGLAASKTKGIVSMSGGMAEGWAKRVSGKNVTKGVAVEVGQVEAAINLRVIVEYGVKINEVCRALQQEVKEAVETMTGLRVVEVNVKVEGVEVKENPDHAKDQQHRVK</sequence>
<proteinExistence type="inferred from homology"/>
<reference evidence="2 3" key="1">
    <citation type="submission" date="2016-10" db="EMBL/GenBank/DDBJ databases">
        <authorList>
            <person name="de Groot N.N."/>
        </authorList>
    </citation>
    <scope>NUCLEOTIDE SEQUENCE [LARGE SCALE GENOMIC DNA]</scope>
    <source>
        <strain evidence="2 3">DSM 46701</strain>
    </source>
</reference>
<comment type="similarity">
    <text evidence="1">Belongs to the asp23 family.</text>
</comment>
<organism evidence="2 3">
    <name type="scientific">Lihuaxuella thermophila</name>
    <dbReference type="NCBI Taxonomy" id="1173111"/>
    <lineage>
        <taxon>Bacteria</taxon>
        <taxon>Bacillati</taxon>
        <taxon>Bacillota</taxon>
        <taxon>Bacilli</taxon>
        <taxon>Bacillales</taxon>
        <taxon>Thermoactinomycetaceae</taxon>
        <taxon>Lihuaxuella</taxon>
    </lineage>
</organism>
<keyword evidence="3" id="KW-1185">Reference proteome</keyword>
<dbReference type="PANTHER" id="PTHR34297">
    <property type="entry name" value="HYPOTHETICAL CYTOSOLIC PROTEIN-RELATED"/>
    <property type="match status" value="1"/>
</dbReference>
<protein>
    <submittedName>
        <fullName evidence="2">Uncharacterized conserved protein YloU, alkaline shock protein (Asp23) family</fullName>
    </submittedName>
</protein>
<dbReference type="PANTHER" id="PTHR34297:SF2">
    <property type="entry name" value="ASP23_GLS24 FAMILY ENVELOPE STRESS RESPONSE PROTEIN"/>
    <property type="match status" value="1"/>
</dbReference>
<dbReference type="InterPro" id="IPR005531">
    <property type="entry name" value="Asp23"/>
</dbReference>
<name>A0A1H8AKU1_9BACL</name>
<accession>A0A1H8AKU1</accession>
<gene>
    <name evidence="2" type="ORF">SAMN05444955_101204</name>
</gene>
<dbReference type="AlphaFoldDB" id="A0A1H8AKU1"/>
<dbReference type="RefSeq" id="WP_089964501.1">
    <property type="nucleotide sequence ID" value="NZ_FOCQ01000001.1"/>
</dbReference>
<evidence type="ECO:0000256" key="1">
    <source>
        <dbReference type="ARBA" id="ARBA00005721"/>
    </source>
</evidence>
<dbReference type="OrthoDB" id="9791482at2"/>
<dbReference type="EMBL" id="FOCQ01000001">
    <property type="protein sequence ID" value="SEM71116.1"/>
    <property type="molecule type" value="Genomic_DNA"/>
</dbReference>
<dbReference type="Proteomes" id="UP000199695">
    <property type="component" value="Unassembled WGS sequence"/>
</dbReference>
<evidence type="ECO:0000313" key="2">
    <source>
        <dbReference type="EMBL" id="SEM71116.1"/>
    </source>
</evidence>
<evidence type="ECO:0000313" key="3">
    <source>
        <dbReference type="Proteomes" id="UP000199695"/>
    </source>
</evidence>